<evidence type="ECO:0000313" key="2">
    <source>
        <dbReference type="Proteomes" id="UP000799757"/>
    </source>
</evidence>
<reference evidence="1" key="1">
    <citation type="journal article" date="2020" name="Stud. Mycol.">
        <title>101 Dothideomycetes genomes: a test case for predicting lifestyles and emergence of pathogens.</title>
        <authorList>
            <person name="Haridas S."/>
            <person name="Albert R."/>
            <person name="Binder M."/>
            <person name="Bloem J."/>
            <person name="Labutti K."/>
            <person name="Salamov A."/>
            <person name="Andreopoulos B."/>
            <person name="Baker S."/>
            <person name="Barry K."/>
            <person name="Bills G."/>
            <person name="Bluhm B."/>
            <person name="Cannon C."/>
            <person name="Castanera R."/>
            <person name="Culley D."/>
            <person name="Daum C."/>
            <person name="Ezra D."/>
            <person name="Gonzalez J."/>
            <person name="Henrissat B."/>
            <person name="Kuo A."/>
            <person name="Liang C."/>
            <person name="Lipzen A."/>
            <person name="Lutzoni F."/>
            <person name="Magnuson J."/>
            <person name="Mondo S."/>
            <person name="Nolan M."/>
            <person name="Ohm R."/>
            <person name="Pangilinan J."/>
            <person name="Park H.-J."/>
            <person name="Ramirez L."/>
            <person name="Alfaro M."/>
            <person name="Sun H."/>
            <person name="Tritt A."/>
            <person name="Yoshinaga Y."/>
            <person name="Zwiers L.-H."/>
            <person name="Turgeon B."/>
            <person name="Goodwin S."/>
            <person name="Spatafora J."/>
            <person name="Crous P."/>
            <person name="Grigoriev I."/>
        </authorList>
    </citation>
    <scope>NUCLEOTIDE SEQUENCE</scope>
    <source>
        <strain evidence="1">CBS 109.77</strain>
    </source>
</reference>
<dbReference type="EMBL" id="MU001806">
    <property type="protein sequence ID" value="KAF2797450.1"/>
    <property type="molecule type" value="Genomic_DNA"/>
</dbReference>
<name>A0A6A6XLP4_9PLEO</name>
<protein>
    <submittedName>
        <fullName evidence="1">Uncharacterized protein</fullName>
    </submittedName>
</protein>
<dbReference type="AlphaFoldDB" id="A0A6A6XLP4"/>
<sequence length="197" mass="21100">MSSSTAHTIGYQLLTNLDFGFCKQVPYSAPHAVQPEDNVHTGKPICLLAQGLGGVVAASIAQTIFTNSLYSGAVRKTSLLPIVATELGFLSILDMEWKRIYKTEVGGESRPRGESHVGNESRPRSPVLPFSLLVHANVAAQVLVRVAALERNVSCSLETHISPSGVVNCRCEASPSLLKGWDLNAADRAPDHSIPQT</sequence>
<proteinExistence type="predicted"/>
<accession>A0A6A6XLP4</accession>
<organism evidence="1 2">
    <name type="scientific">Melanomma pulvis-pyrius CBS 109.77</name>
    <dbReference type="NCBI Taxonomy" id="1314802"/>
    <lineage>
        <taxon>Eukaryota</taxon>
        <taxon>Fungi</taxon>
        <taxon>Dikarya</taxon>
        <taxon>Ascomycota</taxon>
        <taxon>Pezizomycotina</taxon>
        <taxon>Dothideomycetes</taxon>
        <taxon>Pleosporomycetidae</taxon>
        <taxon>Pleosporales</taxon>
        <taxon>Melanommataceae</taxon>
        <taxon>Melanomma</taxon>
    </lineage>
</organism>
<gene>
    <name evidence="1" type="ORF">K505DRAFT_334311</name>
</gene>
<evidence type="ECO:0000313" key="1">
    <source>
        <dbReference type="EMBL" id="KAF2797450.1"/>
    </source>
</evidence>
<dbReference type="Proteomes" id="UP000799757">
    <property type="component" value="Unassembled WGS sequence"/>
</dbReference>
<dbReference type="OrthoDB" id="4765185at2759"/>
<keyword evidence="2" id="KW-1185">Reference proteome</keyword>